<dbReference type="EMBL" id="JAUIRO010000005">
    <property type="protein sequence ID" value="KAK0712896.1"/>
    <property type="molecule type" value="Genomic_DNA"/>
</dbReference>
<keyword evidence="5" id="KW-0460">Magnesium</keyword>
<evidence type="ECO:0000256" key="2">
    <source>
        <dbReference type="ARBA" id="ARBA00007812"/>
    </source>
</evidence>
<dbReference type="GO" id="GO:0004737">
    <property type="term" value="F:pyruvate decarboxylase activity"/>
    <property type="evidence" value="ECO:0007669"/>
    <property type="project" value="TreeGrafter"/>
</dbReference>
<comment type="cofactor">
    <cofactor evidence="1">
        <name>thiamine diphosphate</name>
        <dbReference type="ChEBI" id="CHEBI:58937"/>
    </cofactor>
</comment>
<keyword evidence="4" id="KW-0210">Decarboxylase</keyword>
<keyword evidence="3" id="KW-0479">Metal-binding</keyword>
<dbReference type="PANTHER" id="PTHR43452:SF30">
    <property type="entry name" value="PYRUVATE DECARBOXYLASE ISOZYME 1-RELATED"/>
    <property type="match status" value="1"/>
</dbReference>
<dbReference type="SUPFAM" id="SSF52467">
    <property type="entry name" value="DHS-like NAD/FAD-binding domain"/>
    <property type="match status" value="1"/>
</dbReference>
<dbReference type="InterPro" id="IPR012001">
    <property type="entry name" value="Thiamin_PyroP_enz_TPP-bd_dom"/>
</dbReference>
<evidence type="ECO:0000256" key="1">
    <source>
        <dbReference type="ARBA" id="ARBA00001964"/>
    </source>
</evidence>
<dbReference type="Gene3D" id="3.40.50.970">
    <property type="match status" value="2"/>
</dbReference>
<dbReference type="GO" id="GO:0046872">
    <property type="term" value="F:metal ion binding"/>
    <property type="evidence" value="ECO:0007669"/>
    <property type="project" value="UniProtKB-KW"/>
</dbReference>
<dbReference type="GO" id="GO:0030976">
    <property type="term" value="F:thiamine pyrophosphate binding"/>
    <property type="evidence" value="ECO:0007669"/>
    <property type="project" value="InterPro"/>
</dbReference>
<dbReference type="InterPro" id="IPR029035">
    <property type="entry name" value="DHS-like_NAD/FAD-binding_dom"/>
</dbReference>
<dbReference type="PANTHER" id="PTHR43452">
    <property type="entry name" value="PYRUVATE DECARBOXYLASE"/>
    <property type="match status" value="1"/>
</dbReference>
<evidence type="ECO:0000256" key="6">
    <source>
        <dbReference type="ARBA" id="ARBA00023052"/>
    </source>
</evidence>
<dbReference type="GO" id="GO:0000949">
    <property type="term" value="P:aromatic amino acid family catabolic process to alcohol via Ehrlich pathway"/>
    <property type="evidence" value="ECO:0007669"/>
    <property type="project" value="TreeGrafter"/>
</dbReference>
<sequence>MPEILIGDYSSTVSRRLASTPLDCTPDELVGAYAADGYARVKGAAALVTTFGPGELSALCGIGGAYYENVPVVHIVGYPTIPAQKSGKILHHTLGDVTMSRSLGALMRYYNLERPNYSRGRNRPGPERYTSSLHPLVDALKIPVFVTVMGKGVVNEDLDPLLLITRAMPSGFFTEIADQSFIVDFQRFFCGWDAAYNDVYPWDYSAIFKALATDVPNVKRFKTTTAAELDALLADDEFNSATYPQCVDIVMDRYDAPTAMKALFELKAKNSQKSE</sequence>
<evidence type="ECO:0000256" key="3">
    <source>
        <dbReference type="ARBA" id="ARBA00022723"/>
    </source>
</evidence>
<dbReference type="InterPro" id="IPR012110">
    <property type="entry name" value="PDC/IPDC-like"/>
</dbReference>
<proteinExistence type="inferred from homology"/>
<comment type="similarity">
    <text evidence="2">Belongs to the TPP enzyme family.</text>
</comment>
<gene>
    <name evidence="9" type="ORF">B0T26DRAFT_753073</name>
</gene>
<evidence type="ECO:0000256" key="7">
    <source>
        <dbReference type="ARBA" id="ARBA00023239"/>
    </source>
</evidence>
<evidence type="ECO:0000313" key="9">
    <source>
        <dbReference type="EMBL" id="KAK0712896.1"/>
    </source>
</evidence>
<dbReference type="GeneID" id="85328885"/>
<keyword evidence="6" id="KW-0786">Thiamine pyrophosphate</keyword>
<dbReference type="InterPro" id="IPR029061">
    <property type="entry name" value="THDP-binding"/>
</dbReference>
<dbReference type="Pfam" id="PF02776">
    <property type="entry name" value="TPP_enzyme_N"/>
    <property type="match status" value="1"/>
</dbReference>
<name>A0AA40DTI9_9PEZI</name>
<evidence type="ECO:0000256" key="4">
    <source>
        <dbReference type="ARBA" id="ARBA00022793"/>
    </source>
</evidence>
<evidence type="ECO:0000313" key="10">
    <source>
        <dbReference type="Proteomes" id="UP001172101"/>
    </source>
</evidence>
<dbReference type="Proteomes" id="UP001172101">
    <property type="component" value="Unassembled WGS sequence"/>
</dbReference>
<dbReference type="GO" id="GO:0005829">
    <property type="term" value="C:cytosol"/>
    <property type="evidence" value="ECO:0007669"/>
    <property type="project" value="TreeGrafter"/>
</dbReference>
<evidence type="ECO:0000256" key="5">
    <source>
        <dbReference type="ARBA" id="ARBA00022842"/>
    </source>
</evidence>
<feature type="domain" description="Thiamine pyrophosphate enzyme N-terminal TPP-binding" evidence="8">
    <location>
        <begin position="25"/>
        <end position="91"/>
    </location>
</feature>
<dbReference type="AlphaFoldDB" id="A0AA40DTI9"/>
<keyword evidence="7" id="KW-0456">Lyase</keyword>
<reference evidence="9" key="1">
    <citation type="submission" date="2023-06" db="EMBL/GenBank/DDBJ databases">
        <title>Genome-scale phylogeny and comparative genomics of the fungal order Sordariales.</title>
        <authorList>
            <consortium name="Lawrence Berkeley National Laboratory"/>
            <person name="Hensen N."/>
            <person name="Bonometti L."/>
            <person name="Westerberg I."/>
            <person name="Brannstrom I.O."/>
            <person name="Guillou S."/>
            <person name="Cros-Aarteil S."/>
            <person name="Calhoun S."/>
            <person name="Haridas S."/>
            <person name="Kuo A."/>
            <person name="Mondo S."/>
            <person name="Pangilinan J."/>
            <person name="Riley R."/>
            <person name="LaButti K."/>
            <person name="Andreopoulos B."/>
            <person name="Lipzen A."/>
            <person name="Chen C."/>
            <person name="Yanf M."/>
            <person name="Daum C."/>
            <person name="Ng V."/>
            <person name="Clum A."/>
            <person name="Steindorff A."/>
            <person name="Ohm R."/>
            <person name="Martin F."/>
            <person name="Silar P."/>
            <person name="Natvig D."/>
            <person name="Lalanne C."/>
            <person name="Gautier V."/>
            <person name="Ament-velasquez S.L."/>
            <person name="Kruys A."/>
            <person name="Hutchinson M.I."/>
            <person name="Powell A.J."/>
            <person name="Barry K."/>
            <person name="Miller A.N."/>
            <person name="Grigoriev I.V."/>
            <person name="Debuchy R."/>
            <person name="Gladieux P."/>
            <person name="Thoren M.H."/>
            <person name="Johannesson H."/>
        </authorList>
    </citation>
    <scope>NUCLEOTIDE SEQUENCE</scope>
    <source>
        <strain evidence="9">SMH2392-1A</strain>
    </source>
</reference>
<organism evidence="9 10">
    <name type="scientific">Lasiosphaeria miniovina</name>
    <dbReference type="NCBI Taxonomy" id="1954250"/>
    <lineage>
        <taxon>Eukaryota</taxon>
        <taxon>Fungi</taxon>
        <taxon>Dikarya</taxon>
        <taxon>Ascomycota</taxon>
        <taxon>Pezizomycotina</taxon>
        <taxon>Sordariomycetes</taxon>
        <taxon>Sordariomycetidae</taxon>
        <taxon>Sordariales</taxon>
        <taxon>Lasiosphaeriaceae</taxon>
        <taxon>Lasiosphaeria</taxon>
    </lineage>
</organism>
<keyword evidence="10" id="KW-1185">Reference proteome</keyword>
<dbReference type="RefSeq" id="XP_060294219.1">
    <property type="nucleotide sequence ID" value="XM_060445615.1"/>
</dbReference>
<accession>A0AA40DTI9</accession>
<dbReference type="SUPFAM" id="SSF52518">
    <property type="entry name" value="Thiamin diphosphate-binding fold (THDP-binding)"/>
    <property type="match status" value="2"/>
</dbReference>
<protein>
    <recommendedName>
        <fullName evidence="8">Thiamine pyrophosphate enzyme N-terminal TPP-binding domain-containing protein</fullName>
    </recommendedName>
</protein>
<evidence type="ECO:0000259" key="8">
    <source>
        <dbReference type="Pfam" id="PF02776"/>
    </source>
</evidence>
<comment type="caution">
    <text evidence="9">The sequence shown here is derived from an EMBL/GenBank/DDBJ whole genome shotgun (WGS) entry which is preliminary data.</text>
</comment>